<evidence type="ECO:0000313" key="3">
    <source>
        <dbReference type="Proteomes" id="UP001307168"/>
    </source>
</evidence>
<dbReference type="RefSeq" id="WP_367408027.1">
    <property type="nucleotide sequence ID" value="NZ_JARNBH010000032.1"/>
</dbReference>
<proteinExistence type="predicted"/>
<reference evidence="2 3" key="1">
    <citation type="submission" date="2023-03" db="EMBL/GenBank/DDBJ databases">
        <title>Bacillus Genome Sequencing.</title>
        <authorList>
            <person name="Dunlap C."/>
        </authorList>
    </citation>
    <scope>NUCLEOTIDE SEQUENCE [LARGE SCALE GENOMIC DNA]</scope>
    <source>
        <strain evidence="2 3">B-41290</strain>
    </source>
</reference>
<evidence type="ECO:0008006" key="4">
    <source>
        <dbReference type="Google" id="ProtNLM"/>
    </source>
</evidence>
<keyword evidence="3" id="KW-1185">Reference proteome</keyword>
<keyword evidence="1" id="KW-0175">Coiled coil</keyword>
<gene>
    <name evidence="2" type="ORF">P4706_24445</name>
</gene>
<evidence type="ECO:0000313" key="2">
    <source>
        <dbReference type="EMBL" id="MEC0276171.1"/>
    </source>
</evidence>
<comment type="caution">
    <text evidence="2">The sequence shown here is derived from an EMBL/GenBank/DDBJ whole genome shotgun (WGS) entry which is preliminary data.</text>
</comment>
<dbReference type="EMBL" id="JARNBH010000032">
    <property type="protein sequence ID" value="MEC0276171.1"/>
    <property type="molecule type" value="Genomic_DNA"/>
</dbReference>
<evidence type="ECO:0000256" key="1">
    <source>
        <dbReference type="SAM" id="Coils"/>
    </source>
</evidence>
<sequence length="1531" mass="180012">MESRLRKMRIVGLQYDSGQIHTGDLTFDFTIPFTEAYDLPSHGLYIMRNGGGKGVFSQCLFQPLEPLTEWGEEGKKNTVQHFFFNDSGRPIQYTFHVFQEWEVSSTKRVLLGFSVEPKPATYISKSKDTSPITLEYQLYFQELEPAEESTIFTLPVWIEGEQSSLNLKDTKELINHYKGIKTYTMYQKNEYLNKISEFGFEKHAIDLLITINSKEGAIDSFFNHATDNMGLFHKLLIPTINDTIEGIDSRNKDEVSSIVTTFIETLKISKELPSLLSLFEHIEHFNSLIFPLKEGYMEAEELNNYLKDIEQKGKSLFILWEKRLLEKKETQIQLNNKKDELSKDLEKLEWEKENLEYARECDIADELETDLFEVEQKKDEKNGALYKMKAHLNQLNFETHLWERHYLIDSISQIKEDIKLLDSMKDMSNKHTEMESIMKYFTENWPTISNRWKDTFTFYYRYKIASNNLLLKLEEEQSEEDIYNRKVHSTVVETENSLLKHEKELDKMCDVYGEKIRHFLENVIKDNMEEKDQLKSTIAKGKLNLVDTQKEIDAMSIQLGKKESELTSLSNKDEELETTIVKQKETEQDIVSNVSIMLKKPCDEVHDRELFLRLQNELQKYEESLVDKLEFQSEVLLEYKQNMQLIKEGEEHDIYIPNYELVKMKSLLEAHQIKCLFGTQFLKGLSTADYEFEVSRNPSLKYSIVVLQDNFEEQDLSFLKEHLWRNHVILIDRKNTGTVEEYKTHNPSFMKINDITFIPKGKEFELIEDSEEWHNWKLEIEREFDDVSWEYDEIKEKIQYVHKLSQQIIQILCGYIVFELQAEKIHLGEIISQTRYEKEMLEADLKIRKEHCSIINAQLEVKCQELNIKEHSITDLLNWQKACDVYTKNKKDLAQKKQEFEKSTNTLQTLIKHNKRKRIEIDNNLQSAESWKRVATKFFMSIRSFVEGIILPTAEIDTPFEEQDFVLFKPVGFHLGKKEQELLNKYKVFRTEQSEQTKEIWKLDNDLTGKTVQLTELENEMNHLYSNTWLEKSHPEESLQFILAKKTQAEGDCQLIEGEIKELGKQIEKLTHSLDFKNQTIKEKKAQLEEDYPEYGAVKVNVEHYKKMKISNREDRIKNKEETEQIRDSLLSLGTSIVEIETLISTMVKEYRASKNGLMPTSSVKLSEEEIQVALENPTQYHTEWFNLLKDNQKKLRSMEIDTHNKINKIQELIEKNNSISSHEHFKNGITNLLSDLKLSSHSKAVETINNYFEWAENSLEDEMIQKQKADDAVNFWVERTSRRVMEVIQHLKGMIKNMSIKKNRIGVTFPIVRFERTSNLPDHIRDITPLVKEFCRYAIADLVNGPKNVEDMHVRDIMKVVNISNITFKVVGEYPKLEIYIPNIEGPLLRGESKDSYYKDWQTINHGSDTNARKSGGQTLMAQFIIMSMIMRQRADKDNWLFLLSDNPFGPMNAPELLEAIFSLLELLKLQWIVVAPPITNVHITSKFNTVYHMDFEVIQGEMRLSKKVHKNQRKFLRNIRMLESEQRDS</sequence>
<protein>
    <recommendedName>
        <fullName evidence="4">Chromosome segregation ATPase</fullName>
    </recommendedName>
</protein>
<accession>A0AAW9NG03</accession>
<feature type="coiled-coil region" evidence="1">
    <location>
        <begin position="292"/>
        <end position="384"/>
    </location>
</feature>
<name>A0AAW9NG03_9BACI</name>
<dbReference type="Proteomes" id="UP001307168">
    <property type="component" value="Unassembled WGS sequence"/>
</dbReference>
<organism evidence="2 3">
    <name type="scientific">Peribacillus castrilensis</name>
    <dbReference type="NCBI Taxonomy" id="2897690"/>
    <lineage>
        <taxon>Bacteria</taxon>
        <taxon>Bacillati</taxon>
        <taxon>Bacillota</taxon>
        <taxon>Bacilli</taxon>
        <taxon>Bacillales</taxon>
        <taxon>Bacillaceae</taxon>
        <taxon>Peribacillus</taxon>
    </lineage>
</organism>
<feature type="coiled-coil region" evidence="1">
    <location>
        <begin position="1053"/>
        <end position="1087"/>
    </location>
</feature>